<evidence type="ECO:0000259" key="3">
    <source>
        <dbReference type="PROSITE" id="PS50011"/>
    </source>
</evidence>
<dbReference type="PANTHER" id="PTHR10566:SF113">
    <property type="entry name" value="PROTEIN ACTIVITY OF BC1 COMPLEX KINASE 7, CHLOROPLASTIC"/>
    <property type="match status" value="1"/>
</dbReference>
<organism evidence="4 5">
    <name type="scientific">Snodgrassella alvi SCGC AB-598-J21</name>
    <dbReference type="NCBI Taxonomy" id="1385367"/>
    <lineage>
        <taxon>Bacteria</taxon>
        <taxon>Pseudomonadati</taxon>
        <taxon>Pseudomonadota</taxon>
        <taxon>Betaproteobacteria</taxon>
        <taxon>Neisseriales</taxon>
        <taxon>Neisseriaceae</taxon>
        <taxon>Snodgrassella</taxon>
    </lineage>
</organism>
<dbReference type="InterPro" id="IPR000719">
    <property type="entry name" value="Prot_kinase_dom"/>
</dbReference>
<feature type="transmembrane region" description="Helical" evidence="2">
    <location>
        <begin position="500"/>
        <end position="519"/>
    </location>
</feature>
<keyword evidence="2" id="KW-0472">Membrane</keyword>
<dbReference type="SMART" id="SM00220">
    <property type="entry name" value="S_TKc"/>
    <property type="match status" value="1"/>
</dbReference>
<proteinExistence type="inferred from homology"/>
<comment type="similarity">
    <text evidence="1">Belongs to the protein kinase superfamily. ADCK protein kinase family.</text>
</comment>
<dbReference type="Proteomes" id="UP000027644">
    <property type="component" value="Unassembled WGS sequence"/>
</dbReference>
<name>A0A074VZ79_9NEIS</name>
<dbReference type="GO" id="GO:0005524">
    <property type="term" value="F:ATP binding"/>
    <property type="evidence" value="ECO:0007669"/>
    <property type="project" value="InterPro"/>
</dbReference>
<evidence type="ECO:0000313" key="5">
    <source>
        <dbReference type="Proteomes" id="UP000027644"/>
    </source>
</evidence>
<dbReference type="PANTHER" id="PTHR10566">
    <property type="entry name" value="CHAPERONE-ACTIVITY OF BC1 COMPLEX CABC1 -RELATED"/>
    <property type="match status" value="1"/>
</dbReference>
<keyword evidence="2" id="KW-0812">Transmembrane</keyword>
<dbReference type="Pfam" id="PF03109">
    <property type="entry name" value="ABC1"/>
    <property type="match status" value="1"/>
</dbReference>
<comment type="caution">
    <text evidence="4">The sequence shown here is derived from an EMBL/GenBank/DDBJ whole genome shotgun (WGS) entry which is preliminary data.</text>
</comment>
<dbReference type="InterPro" id="IPR050154">
    <property type="entry name" value="UbiB_kinase"/>
</dbReference>
<keyword evidence="4" id="KW-0418">Kinase</keyword>
<dbReference type="Gene3D" id="1.10.510.10">
    <property type="entry name" value="Transferase(Phosphotransferase) domain 1"/>
    <property type="match status" value="1"/>
</dbReference>
<evidence type="ECO:0000256" key="1">
    <source>
        <dbReference type="ARBA" id="ARBA00009670"/>
    </source>
</evidence>
<evidence type="ECO:0000256" key="2">
    <source>
        <dbReference type="SAM" id="Phobius"/>
    </source>
</evidence>
<dbReference type="PROSITE" id="PS50011">
    <property type="entry name" value="PROTEIN_KINASE_DOM"/>
    <property type="match status" value="1"/>
</dbReference>
<dbReference type="EMBL" id="AVQL01000449">
    <property type="protein sequence ID" value="KEQ00534.1"/>
    <property type="molecule type" value="Genomic_DNA"/>
</dbReference>
<gene>
    <name evidence="4" type="ORF">SASC598J21_016800</name>
</gene>
<dbReference type="AlphaFoldDB" id="A0A074VZ79"/>
<keyword evidence="4" id="KW-0808">Transferase</keyword>
<dbReference type="GO" id="GO:0004672">
    <property type="term" value="F:protein kinase activity"/>
    <property type="evidence" value="ECO:0007669"/>
    <property type="project" value="InterPro"/>
</dbReference>
<dbReference type="InterPro" id="IPR004147">
    <property type="entry name" value="ABC1_dom"/>
</dbReference>
<dbReference type="CDD" id="cd05121">
    <property type="entry name" value="ABC1_ADCK3-like"/>
    <property type="match status" value="1"/>
</dbReference>
<sequence>MYSPSSSHISDWARMREIITILAKHGLGEFLVRIKLPRRWYKHSDPSGQNHQHYLSTPKRVRLAFEELGPTFIKLGQILATRTDVFGEEWTEEFAHLQNNTHPLPIPDIRNIIQAQLNQPLESIFSNIEALPVGSASIAQVHRATLISGEQVAIKVKRPGIESTVAADLRILNHIAQLLESEIPESRRYYPVQMVQYFARSLEKETDLSAERRNMQHFSRLYNHQQQIHIPQTYAAYSNRQILVQEYIDDTLLKNLDFTGWDKQQRKKLAATLVDTILDMILQHGLFHADPHPGNILVRNDGRITLIDFGLVGRLSQQRHQEIITLIHALLEHDQFALQYVLSNWAQGEIINEDQLGTDVLEMLNNYEQLNSKELRISQIINDITHIIREHGLTLPADLIILFKCLITLDGVIKKIDGDFELLNHARNTIKNVLRNRFNIQTIWRHNKIQLHLLAQVIDTLPQNLLRLSKRIRHGQLPVNLNIQHIDKFNNQLDKVVNRLTMGIVTAALIIGSSIVMSINSGPKIFGLSFFGLIGYLLAFSNSLWVIWSIWRSGRH</sequence>
<evidence type="ECO:0000313" key="4">
    <source>
        <dbReference type="EMBL" id="KEQ00534.1"/>
    </source>
</evidence>
<dbReference type="SUPFAM" id="SSF56112">
    <property type="entry name" value="Protein kinase-like (PK-like)"/>
    <property type="match status" value="1"/>
</dbReference>
<protein>
    <submittedName>
        <fullName evidence="4">Putative unusual protein kinase</fullName>
    </submittedName>
</protein>
<dbReference type="InterPro" id="IPR011009">
    <property type="entry name" value="Kinase-like_dom_sf"/>
</dbReference>
<feature type="domain" description="Protein kinase" evidence="3">
    <location>
        <begin position="127"/>
        <end position="477"/>
    </location>
</feature>
<reference evidence="4 5" key="1">
    <citation type="journal article" date="2014" name="PLoS Genet.">
        <title>Hidden diversity in honey bee gut symbionts detected by single-cell genomics.</title>
        <authorList>
            <person name="Engel P."/>
            <person name="Stepanauskas R."/>
            <person name="Moran N."/>
        </authorList>
    </citation>
    <scope>NUCLEOTIDE SEQUENCE [LARGE SCALE GENOMIC DNA]</scope>
    <source>
        <strain evidence="4 5">SCGC AB-598-J21</strain>
    </source>
</reference>
<accession>A0A074VZ79</accession>
<keyword evidence="2" id="KW-1133">Transmembrane helix</keyword>
<feature type="transmembrane region" description="Helical" evidence="2">
    <location>
        <begin position="525"/>
        <end position="551"/>
    </location>
</feature>